<comment type="caution">
    <text evidence="1">The sequence shown here is derived from an EMBL/GenBank/DDBJ whole genome shotgun (WGS) entry which is preliminary data.</text>
</comment>
<protein>
    <recommendedName>
        <fullName evidence="2">DUF1569 domain-containing protein</fullName>
    </recommendedName>
</protein>
<dbReference type="SUPFAM" id="SSF109854">
    <property type="entry name" value="DinB/YfiT-like putative metalloenzymes"/>
    <property type="match status" value="1"/>
</dbReference>
<name>A0A0F9YT05_9ZZZZ</name>
<proteinExistence type="predicted"/>
<organism evidence="1">
    <name type="scientific">marine sediment metagenome</name>
    <dbReference type="NCBI Taxonomy" id="412755"/>
    <lineage>
        <taxon>unclassified sequences</taxon>
        <taxon>metagenomes</taxon>
        <taxon>ecological metagenomes</taxon>
    </lineage>
</organism>
<dbReference type="AlphaFoldDB" id="A0A0F9YT05"/>
<dbReference type="InterPro" id="IPR034660">
    <property type="entry name" value="DinB/YfiT-like"/>
</dbReference>
<accession>A0A0F9YT05</accession>
<evidence type="ECO:0000313" key="1">
    <source>
        <dbReference type="EMBL" id="KKO07884.1"/>
    </source>
</evidence>
<dbReference type="Pfam" id="PF07606">
    <property type="entry name" value="DUF1569"/>
    <property type="match status" value="1"/>
</dbReference>
<dbReference type="Gene3D" id="1.20.120.450">
    <property type="entry name" value="dinb family like domain"/>
    <property type="match status" value="1"/>
</dbReference>
<reference evidence="1" key="1">
    <citation type="journal article" date="2015" name="Nature">
        <title>Complex archaea that bridge the gap between prokaryotes and eukaryotes.</title>
        <authorList>
            <person name="Spang A."/>
            <person name="Saw J.H."/>
            <person name="Jorgensen S.L."/>
            <person name="Zaremba-Niedzwiedzka K."/>
            <person name="Martijn J."/>
            <person name="Lind A.E."/>
            <person name="van Eijk R."/>
            <person name="Schleper C."/>
            <person name="Guy L."/>
            <person name="Ettema T.J."/>
        </authorList>
    </citation>
    <scope>NUCLEOTIDE SEQUENCE</scope>
</reference>
<evidence type="ECO:0008006" key="2">
    <source>
        <dbReference type="Google" id="ProtNLM"/>
    </source>
</evidence>
<sequence length="147" mass="17527">MKSLLNEEAFEEIKNRIELLSENSEKGWGKMTVGQMCWHCQYPLKLAIANKPNNSKGNWFIKTFFKKSLYNDNPWRKNLPTAPQLKTKEDKDFASEHNHLKTLVDDFYAVRDREEWYPHPTFGPFTKEQWGQVQYKHLDHHLKQFGV</sequence>
<gene>
    <name evidence="1" type="ORF">LCGC14_0052260</name>
</gene>
<dbReference type="EMBL" id="LAZR01000011">
    <property type="protein sequence ID" value="KKO07884.1"/>
    <property type="molecule type" value="Genomic_DNA"/>
</dbReference>
<dbReference type="InterPro" id="IPR011463">
    <property type="entry name" value="DUF1569"/>
</dbReference>